<name>A0A7T7EZ34_9BACT</name>
<feature type="transmembrane region" description="Helical" evidence="6">
    <location>
        <begin position="219"/>
        <end position="237"/>
    </location>
</feature>
<keyword evidence="4 6" id="KW-1133">Transmembrane helix</keyword>
<reference evidence="7 8" key="1">
    <citation type="submission" date="2020-12" db="EMBL/GenBank/DDBJ databases">
        <title>Sulforoseuscoccus oceanibium gen. nov., sp. nov., a representative of the phylum Verrucomicrobia with special cytoplasmic membrane, and proposal of Sulforoseuscoccusaceae fam. nov.</title>
        <authorList>
            <person name="Xi F."/>
        </authorList>
    </citation>
    <scope>NUCLEOTIDE SEQUENCE [LARGE SCALE GENOMIC DNA]</scope>
    <source>
        <strain evidence="7 8">T37</strain>
    </source>
</reference>
<feature type="transmembrane region" description="Helical" evidence="6">
    <location>
        <begin position="97"/>
        <end position="116"/>
    </location>
</feature>
<accession>A0A7T7EZ34</accession>
<keyword evidence="2" id="KW-1003">Cell membrane</keyword>
<keyword evidence="5 6" id="KW-0472">Membrane</keyword>
<evidence type="ECO:0000313" key="7">
    <source>
        <dbReference type="EMBL" id="QQL43832.1"/>
    </source>
</evidence>
<evidence type="ECO:0000256" key="2">
    <source>
        <dbReference type="ARBA" id="ARBA00022475"/>
    </source>
</evidence>
<dbReference type="AlphaFoldDB" id="A0A7T7EZ34"/>
<feature type="transmembrane region" description="Helical" evidence="6">
    <location>
        <begin position="136"/>
        <end position="158"/>
    </location>
</feature>
<feature type="transmembrane region" description="Helical" evidence="6">
    <location>
        <begin position="454"/>
        <end position="472"/>
    </location>
</feature>
<feature type="transmembrane region" description="Helical" evidence="6">
    <location>
        <begin position="9"/>
        <end position="30"/>
    </location>
</feature>
<dbReference type="KEGG" id="soa:G3M56_007965"/>
<evidence type="ECO:0000256" key="3">
    <source>
        <dbReference type="ARBA" id="ARBA00022692"/>
    </source>
</evidence>
<gene>
    <name evidence="7" type="ORF">G3M56_007965</name>
</gene>
<keyword evidence="8" id="KW-1185">Reference proteome</keyword>
<dbReference type="Proteomes" id="UP000475117">
    <property type="component" value="Chromosome"/>
</dbReference>
<dbReference type="GO" id="GO:0043190">
    <property type="term" value="C:ATP-binding cassette (ABC) transporter complex"/>
    <property type="evidence" value="ECO:0007669"/>
    <property type="project" value="TreeGrafter"/>
</dbReference>
<keyword evidence="3 6" id="KW-0812">Transmembrane</keyword>
<feature type="transmembrane region" description="Helical" evidence="6">
    <location>
        <begin position="258"/>
        <end position="281"/>
    </location>
</feature>
<evidence type="ECO:0000313" key="8">
    <source>
        <dbReference type="Proteomes" id="UP000475117"/>
    </source>
</evidence>
<feature type="transmembrane region" description="Helical" evidence="6">
    <location>
        <begin position="513"/>
        <end position="531"/>
    </location>
</feature>
<sequence>MTKLASQSLYARVLAYLGVITTAILTWVALKPWSTKVNLAVDALPMSRSQEMPLVSEQMWFDFLIAHLGMLAAMLLPAWVVWVIWRHREKGRATLTWPLIWVALALCVTWIPSMIRNGLTEASGSEMGDEPWLAEFWIASSLMLLLILSVPFMAWLYGRARIVDRYVVRNFLGPFALAFGGFTAIWIISDMANNGSDFTEAKVSIAGIARYYGTQLPSLSLLMLPITLLLALLFALSKMSKANELVSLLSAGMSSTRVLMPLIVIGLYATFISFVFSFHWAPRADGAQRALKEEIIEQAQSKKKSKRSRDRFRAEDQAYINRVDNRQWYVGGFPEFYSRKNKIENVVVADFDEEDRLTKVIIADRIYWDYTQDLWIFYEGRVFEYDEEERMVSQTTFPQKHLEFDWRERPWDLITAGINPEHLGVPQLNAFIRSHTYYPEAKLAPFKTFLHHRIALPFGCLTAVLIGAPLGIVYSRRGILGGVASALGIFFAILFLTNLFMALGRSGSMPPFVAAWAANFLFGGIGAYLLWCRARNREVPSPKSLFGSLKRALFPAKPAATSAN</sequence>
<dbReference type="PANTHER" id="PTHR33529">
    <property type="entry name" value="SLR0882 PROTEIN-RELATED"/>
    <property type="match status" value="1"/>
</dbReference>
<dbReference type="Pfam" id="PF03739">
    <property type="entry name" value="LptF_LptG"/>
    <property type="match status" value="1"/>
</dbReference>
<dbReference type="GO" id="GO:0015920">
    <property type="term" value="P:lipopolysaccharide transport"/>
    <property type="evidence" value="ECO:0007669"/>
    <property type="project" value="TreeGrafter"/>
</dbReference>
<dbReference type="EMBL" id="CP066776">
    <property type="protein sequence ID" value="QQL43832.1"/>
    <property type="molecule type" value="Genomic_DNA"/>
</dbReference>
<evidence type="ECO:0000256" key="6">
    <source>
        <dbReference type="SAM" id="Phobius"/>
    </source>
</evidence>
<feature type="transmembrane region" description="Helical" evidence="6">
    <location>
        <begin position="170"/>
        <end position="188"/>
    </location>
</feature>
<comment type="subcellular location">
    <subcellularLocation>
        <location evidence="1">Cell membrane</location>
        <topology evidence="1">Multi-pass membrane protein</topology>
    </subcellularLocation>
</comment>
<protein>
    <submittedName>
        <fullName evidence="7">LptF/LptG family permease</fullName>
    </submittedName>
</protein>
<evidence type="ECO:0000256" key="4">
    <source>
        <dbReference type="ARBA" id="ARBA00022989"/>
    </source>
</evidence>
<feature type="transmembrane region" description="Helical" evidence="6">
    <location>
        <begin position="479"/>
        <end position="501"/>
    </location>
</feature>
<organism evidence="7 8">
    <name type="scientific">Sulfuriroseicoccus oceanibius</name>
    <dbReference type="NCBI Taxonomy" id="2707525"/>
    <lineage>
        <taxon>Bacteria</taxon>
        <taxon>Pseudomonadati</taxon>
        <taxon>Verrucomicrobiota</taxon>
        <taxon>Verrucomicrobiia</taxon>
        <taxon>Verrucomicrobiales</taxon>
        <taxon>Verrucomicrobiaceae</taxon>
        <taxon>Sulfuriroseicoccus</taxon>
    </lineage>
</organism>
<evidence type="ECO:0000256" key="5">
    <source>
        <dbReference type="ARBA" id="ARBA00023136"/>
    </source>
</evidence>
<dbReference type="InterPro" id="IPR005495">
    <property type="entry name" value="LptG/LptF_permease"/>
</dbReference>
<feature type="transmembrane region" description="Helical" evidence="6">
    <location>
        <begin position="63"/>
        <end position="85"/>
    </location>
</feature>
<dbReference type="PANTHER" id="PTHR33529:SF2">
    <property type="entry name" value="LIPOPOLYSACCHARIDE EXPORT SYSTEM PERMEASE PROTEIN LPTG"/>
    <property type="match status" value="1"/>
</dbReference>
<dbReference type="RefSeq" id="WP_164361826.1">
    <property type="nucleotide sequence ID" value="NZ_CP066776.1"/>
</dbReference>
<proteinExistence type="predicted"/>
<evidence type="ECO:0000256" key="1">
    <source>
        <dbReference type="ARBA" id="ARBA00004651"/>
    </source>
</evidence>